<reference evidence="2" key="1">
    <citation type="submission" date="2020-11" db="EMBL/GenBank/DDBJ databases">
        <authorList>
            <consortium name="DOE Joint Genome Institute"/>
            <person name="Ahrendt S."/>
            <person name="Riley R."/>
            <person name="Andreopoulos W."/>
            <person name="Labutti K."/>
            <person name="Pangilinan J."/>
            <person name="Ruiz-Duenas F.J."/>
            <person name="Barrasa J.M."/>
            <person name="Sanchez-Garcia M."/>
            <person name="Camarero S."/>
            <person name="Miyauchi S."/>
            <person name="Serrano A."/>
            <person name="Linde D."/>
            <person name="Babiker R."/>
            <person name="Drula E."/>
            <person name="Ayuso-Fernandez I."/>
            <person name="Pacheco R."/>
            <person name="Padilla G."/>
            <person name="Ferreira P."/>
            <person name="Barriuso J."/>
            <person name="Kellner H."/>
            <person name="Castanera R."/>
            <person name="Alfaro M."/>
            <person name="Ramirez L."/>
            <person name="Pisabarro A.G."/>
            <person name="Kuo A."/>
            <person name="Tritt A."/>
            <person name="Lipzen A."/>
            <person name="He G."/>
            <person name="Yan M."/>
            <person name="Ng V."/>
            <person name="Cullen D."/>
            <person name="Martin F."/>
            <person name="Rosso M.-N."/>
            <person name="Henrissat B."/>
            <person name="Hibbett D."/>
            <person name="Martinez A.T."/>
            <person name="Grigoriev I.V."/>
        </authorList>
    </citation>
    <scope>NUCLEOTIDE SEQUENCE</scope>
    <source>
        <strain evidence="2">AH 40177</strain>
    </source>
</reference>
<dbReference type="AlphaFoldDB" id="A0A9P5U3H9"/>
<dbReference type="OrthoDB" id="346907at2759"/>
<evidence type="ECO:0000313" key="2">
    <source>
        <dbReference type="EMBL" id="KAF9064951.1"/>
    </source>
</evidence>
<dbReference type="PANTHER" id="PTHR44329">
    <property type="entry name" value="SERINE/THREONINE-PROTEIN KINASE TNNI3K-RELATED"/>
    <property type="match status" value="1"/>
</dbReference>
<keyword evidence="3" id="KW-1185">Reference proteome</keyword>
<dbReference type="InterPro" id="IPR011009">
    <property type="entry name" value="Kinase-like_dom_sf"/>
</dbReference>
<dbReference type="Pfam" id="PF07714">
    <property type="entry name" value="PK_Tyr_Ser-Thr"/>
    <property type="match status" value="1"/>
</dbReference>
<dbReference type="InterPro" id="IPR001245">
    <property type="entry name" value="Ser-Thr/Tyr_kinase_cat_dom"/>
</dbReference>
<comment type="caution">
    <text evidence="2">The sequence shown here is derived from an EMBL/GenBank/DDBJ whole genome shotgun (WGS) entry which is preliminary data.</text>
</comment>
<feature type="domain" description="Protein kinase" evidence="1">
    <location>
        <begin position="96"/>
        <end position="363"/>
    </location>
</feature>
<evidence type="ECO:0000259" key="1">
    <source>
        <dbReference type="PROSITE" id="PS50011"/>
    </source>
</evidence>
<dbReference type="EMBL" id="JADNRY010000111">
    <property type="protein sequence ID" value="KAF9064951.1"/>
    <property type="molecule type" value="Genomic_DNA"/>
</dbReference>
<accession>A0A9P5U3H9</accession>
<dbReference type="GO" id="GO:0005524">
    <property type="term" value="F:ATP binding"/>
    <property type="evidence" value="ECO:0007669"/>
    <property type="project" value="InterPro"/>
</dbReference>
<name>A0A9P5U3H9_9AGAR</name>
<dbReference type="SUPFAM" id="SSF56112">
    <property type="entry name" value="Protein kinase-like (PK-like)"/>
    <property type="match status" value="1"/>
</dbReference>
<proteinExistence type="predicted"/>
<organism evidence="2 3">
    <name type="scientific">Rhodocollybia butyracea</name>
    <dbReference type="NCBI Taxonomy" id="206335"/>
    <lineage>
        <taxon>Eukaryota</taxon>
        <taxon>Fungi</taxon>
        <taxon>Dikarya</taxon>
        <taxon>Basidiomycota</taxon>
        <taxon>Agaricomycotina</taxon>
        <taxon>Agaricomycetes</taxon>
        <taxon>Agaricomycetidae</taxon>
        <taxon>Agaricales</taxon>
        <taxon>Marasmiineae</taxon>
        <taxon>Omphalotaceae</taxon>
        <taxon>Rhodocollybia</taxon>
    </lineage>
</organism>
<dbReference type="PROSITE" id="PS50011">
    <property type="entry name" value="PROTEIN_KINASE_DOM"/>
    <property type="match status" value="1"/>
</dbReference>
<gene>
    <name evidence="2" type="ORF">BDP27DRAFT_1229560</name>
</gene>
<dbReference type="InterPro" id="IPR008266">
    <property type="entry name" value="Tyr_kinase_AS"/>
</dbReference>
<protein>
    <submittedName>
        <fullName evidence="2">Kinase-like domain-containing protein</fullName>
    </submittedName>
</protein>
<keyword evidence="2" id="KW-0808">Transferase</keyword>
<dbReference type="InterPro" id="IPR000719">
    <property type="entry name" value="Prot_kinase_dom"/>
</dbReference>
<dbReference type="GO" id="GO:0004674">
    <property type="term" value="F:protein serine/threonine kinase activity"/>
    <property type="evidence" value="ECO:0007669"/>
    <property type="project" value="TreeGrafter"/>
</dbReference>
<dbReference type="InterPro" id="IPR051681">
    <property type="entry name" value="Ser/Thr_Kinases-Pseudokinases"/>
</dbReference>
<evidence type="ECO:0000313" key="3">
    <source>
        <dbReference type="Proteomes" id="UP000772434"/>
    </source>
</evidence>
<sequence length="380" mass="43054">MKNLLAIYEVLDDNSRQQLVNLIQSVSYVIFYKSKLLHTLLQELDVVSSLECSTGLPLPPSGSGGIYHRRCLQALRYLSTKYRILPSSFVIPDVKTKGRLPVAGGGFADIWRGTLGNQMVCLKVLRLVVEPDEEVREKVRRCFCNEAILWRQLKHPNILPLLGINVELFEPSFCLISPWMENKDVITFLKQNPSHSRHKVLQDIAAGIWYLHSRSPPITHGDIRGANILITDDLRCCLTDFGLALITANSQSWTATTTSSMKGAIRWMAPELFNHSDSVPAVLDHPSRDIYAFGCTIIEILTLQYPFHDHKTDYAVLTSLMSGKRPQRPQNNWCNDILWYLTTSCWKQDHSARPNAYEVYGLLLQQCSSQDNKVRPSASV</sequence>
<dbReference type="Proteomes" id="UP000772434">
    <property type="component" value="Unassembled WGS sequence"/>
</dbReference>
<dbReference type="PROSITE" id="PS00109">
    <property type="entry name" value="PROTEIN_KINASE_TYR"/>
    <property type="match status" value="1"/>
</dbReference>
<keyword evidence="2" id="KW-0418">Kinase</keyword>
<dbReference type="Gene3D" id="1.10.510.10">
    <property type="entry name" value="Transferase(Phosphotransferase) domain 1"/>
    <property type="match status" value="1"/>
</dbReference>